<comment type="caution">
    <text evidence="1">The sequence shown here is derived from an EMBL/GenBank/DDBJ whole genome shotgun (WGS) entry which is preliminary data.</text>
</comment>
<reference evidence="1" key="1">
    <citation type="journal article" date="2017" name="Gigascience">
        <title>The genome draft of coconut (Cocos nucifera).</title>
        <authorList>
            <person name="Xiao Y."/>
            <person name="Xu P."/>
            <person name="Fan H."/>
            <person name="Baudouin L."/>
            <person name="Xia W."/>
            <person name="Bocs S."/>
            <person name="Xu J."/>
            <person name="Li Q."/>
            <person name="Guo A."/>
            <person name="Zhou L."/>
            <person name="Li J."/>
            <person name="Wu Y."/>
            <person name="Ma Z."/>
            <person name="Armero A."/>
            <person name="Issali A.E."/>
            <person name="Liu N."/>
            <person name="Peng M."/>
            <person name="Yang Y."/>
        </authorList>
    </citation>
    <scope>NUCLEOTIDE SEQUENCE</scope>
    <source>
        <tissue evidence="1">Spear leaf of Hainan Tall coconut</tissue>
    </source>
</reference>
<dbReference type="EMBL" id="CM017879">
    <property type="protein sequence ID" value="KAG1359094.1"/>
    <property type="molecule type" value="Genomic_DNA"/>
</dbReference>
<name>A0A8K0IH91_COCNU</name>
<protein>
    <submittedName>
        <fullName evidence="1">Uncharacterized protein</fullName>
    </submittedName>
</protein>
<sequence>MLVHHTNFFNNAIKRLQGLLTDAKKRASEAKAKLSKEMPMFKERLIKVGEWSKSTEDKLQVSLIKHEKREKMLEGKVAKLKDCLALKSKALRLEVVNLKGKILEVWERSSRLVEEYLASDRS</sequence>
<reference evidence="1" key="2">
    <citation type="submission" date="2019-07" db="EMBL/GenBank/DDBJ databases">
        <authorList>
            <person name="Yang Y."/>
            <person name="Bocs S."/>
            <person name="Baudouin L."/>
        </authorList>
    </citation>
    <scope>NUCLEOTIDE SEQUENCE</scope>
    <source>
        <tissue evidence="1">Spear leaf of Hainan Tall coconut</tissue>
    </source>
</reference>
<evidence type="ECO:0000313" key="2">
    <source>
        <dbReference type="Proteomes" id="UP000797356"/>
    </source>
</evidence>
<dbReference type="Proteomes" id="UP000797356">
    <property type="component" value="Chromosome 8"/>
</dbReference>
<organism evidence="1 2">
    <name type="scientific">Cocos nucifera</name>
    <name type="common">Coconut palm</name>
    <dbReference type="NCBI Taxonomy" id="13894"/>
    <lineage>
        <taxon>Eukaryota</taxon>
        <taxon>Viridiplantae</taxon>
        <taxon>Streptophyta</taxon>
        <taxon>Embryophyta</taxon>
        <taxon>Tracheophyta</taxon>
        <taxon>Spermatophyta</taxon>
        <taxon>Magnoliopsida</taxon>
        <taxon>Liliopsida</taxon>
        <taxon>Arecaceae</taxon>
        <taxon>Arecoideae</taxon>
        <taxon>Cocoseae</taxon>
        <taxon>Attaleinae</taxon>
        <taxon>Cocos</taxon>
    </lineage>
</organism>
<keyword evidence="2" id="KW-1185">Reference proteome</keyword>
<proteinExistence type="predicted"/>
<evidence type="ECO:0000313" key="1">
    <source>
        <dbReference type="EMBL" id="KAG1359094.1"/>
    </source>
</evidence>
<gene>
    <name evidence="1" type="ORF">COCNU_08G005400</name>
</gene>
<dbReference type="AlphaFoldDB" id="A0A8K0IH91"/>
<accession>A0A8K0IH91</accession>